<evidence type="ECO:0000313" key="1">
    <source>
        <dbReference type="Proteomes" id="UP001652625"/>
    </source>
</evidence>
<reference evidence="1" key="1">
    <citation type="submission" date="2025-05" db="UniProtKB">
        <authorList>
            <consortium name="RefSeq"/>
        </authorList>
    </citation>
    <scope>NUCLEOTIDE SEQUENCE [LARGE SCALE GENOMIC DNA]</scope>
</reference>
<dbReference type="GeneID" id="136075512"/>
<dbReference type="RefSeq" id="XP_065644965.1">
    <property type="nucleotide sequence ID" value="XM_065788893.1"/>
</dbReference>
<reference evidence="2" key="2">
    <citation type="submission" date="2025-08" db="UniProtKB">
        <authorList>
            <consortium name="RefSeq"/>
        </authorList>
    </citation>
    <scope>IDENTIFICATION</scope>
</reference>
<accession>A0ABM4B7X1</accession>
<dbReference type="SUPFAM" id="SSF53098">
    <property type="entry name" value="Ribonuclease H-like"/>
    <property type="match status" value="1"/>
</dbReference>
<dbReference type="Proteomes" id="UP001652625">
    <property type="component" value="Chromosome 01"/>
</dbReference>
<keyword evidence="1" id="KW-1185">Reference proteome</keyword>
<proteinExistence type="predicted"/>
<sequence length="335" mass="38731">MLIASIMEINLISAIDTGSQSKTAEYWTQAAKDAIKIAKETFNKDVFAVCTDNENKMSKMRKLLQAEAPKLITYGCSAHYLNLVEKDVSLKSKVKHIIAIHKYFRNHHQPHGWLLEKDRLMPQLPNDTRWNSQLDCLQTYISNHSLYVEIRGEHMESIDPLIGSIIDNLSIQREAINLYAQLKIVGVALDKAVEIWQSLIHNEKLTLYKDDILKRFKKAIVPCHFLANLTDPKYEGRTLDRSQEEEAEEWLNKVYPEFMPGYYAFKLKDPNCFPKYLFNDSVKSTTSATNWWRIIEMKEFLQNFYGSCTHVQLILDPLKDFSHLLGLFGAKLGIV</sequence>
<gene>
    <name evidence="2" type="primary">LOC136075512</name>
</gene>
<name>A0ABM4B7X1_HYDVU</name>
<evidence type="ECO:0000313" key="2">
    <source>
        <dbReference type="RefSeq" id="XP_065644965.1"/>
    </source>
</evidence>
<protein>
    <submittedName>
        <fullName evidence="2">Uncharacterized protein LOC136075512</fullName>
    </submittedName>
</protein>
<dbReference type="InterPro" id="IPR012337">
    <property type="entry name" value="RNaseH-like_sf"/>
</dbReference>
<organism evidence="1 2">
    <name type="scientific">Hydra vulgaris</name>
    <name type="common">Hydra</name>
    <name type="synonym">Hydra attenuata</name>
    <dbReference type="NCBI Taxonomy" id="6087"/>
    <lineage>
        <taxon>Eukaryota</taxon>
        <taxon>Metazoa</taxon>
        <taxon>Cnidaria</taxon>
        <taxon>Hydrozoa</taxon>
        <taxon>Hydroidolina</taxon>
        <taxon>Anthoathecata</taxon>
        <taxon>Aplanulata</taxon>
        <taxon>Hydridae</taxon>
        <taxon>Hydra</taxon>
    </lineage>
</organism>